<proteinExistence type="predicted"/>
<name>A0A060Z917_ONCMY</name>
<dbReference type="AlphaFoldDB" id="A0A060Z917"/>
<dbReference type="Proteomes" id="UP000193380">
    <property type="component" value="Unassembled WGS sequence"/>
</dbReference>
<feature type="region of interest" description="Disordered" evidence="1">
    <location>
        <begin position="31"/>
        <end position="75"/>
    </location>
</feature>
<protein>
    <submittedName>
        <fullName evidence="2">Uncharacterized protein</fullName>
    </submittedName>
</protein>
<evidence type="ECO:0000313" key="3">
    <source>
        <dbReference type="Proteomes" id="UP000193380"/>
    </source>
</evidence>
<feature type="non-terminal residue" evidence="2">
    <location>
        <position position="1"/>
    </location>
</feature>
<organism evidence="2 3">
    <name type="scientific">Oncorhynchus mykiss</name>
    <name type="common">Rainbow trout</name>
    <name type="synonym">Salmo gairdneri</name>
    <dbReference type="NCBI Taxonomy" id="8022"/>
    <lineage>
        <taxon>Eukaryota</taxon>
        <taxon>Metazoa</taxon>
        <taxon>Chordata</taxon>
        <taxon>Craniata</taxon>
        <taxon>Vertebrata</taxon>
        <taxon>Euteleostomi</taxon>
        <taxon>Actinopterygii</taxon>
        <taxon>Neopterygii</taxon>
        <taxon>Teleostei</taxon>
        <taxon>Protacanthopterygii</taxon>
        <taxon>Salmoniformes</taxon>
        <taxon>Salmonidae</taxon>
        <taxon>Salmoninae</taxon>
        <taxon>Oncorhynchus</taxon>
    </lineage>
</organism>
<evidence type="ECO:0000313" key="2">
    <source>
        <dbReference type="EMBL" id="CDQ98194.1"/>
    </source>
</evidence>
<gene>
    <name evidence="2" type="ORF">GSONMT00035127001</name>
</gene>
<sequence>VNLMGGRLHNCELSGLCPWQVAAETPCVALDEAPSRCEETPREEEESGSRVTPPSRGLCPAPTPSLSHQEEHTEEQRLQLLEQELSKKRKECENLEHEVRKRQKKCLDLESLLEDERGKNEQLEEEADLLRRKAQPLDQVSLHSILLRAS</sequence>
<dbReference type="STRING" id="8022.A0A060Z917"/>
<reference evidence="2" key="1">
    <citation type="journal article" date="2014" name="Nat. Commun.">
        <title>The rainbow trout genome provides novel insights into evolution after whole-genome duplication in vertebrates.</title>
        <authorList>
            <person name="Berthelot C."/>
            <person name="Brunet F."/>
            <person name="Chalopin D."/>
            <person name="Juanchich A."/>
            <person name="Bernard M."/>
            <person name="Noel B."/>
            <person name="Bento P."/>
            <person name="Da Silva C."/>
            <person name="Labadie K."/>
            <person name="Alberti A."/>
            <person name="Aury J.M."/>
            <person name="Louis A."/>
            <person name="Dehais P."/>
            <person name="Bardou P."/>
            <person name="Montfort J."/>
            <person name="Klopp C."/>
            <person name="Cabau C."/>
            <person name="Gaspin C."/>
            <person name="Thorgaard G.H."/>
            <person name="Boussaha M."/>
            <person name="Quillet E."/>
            <person name="Guyomard R."/>
            <person name="Galiana D."/>
            <person name="Bobe J."/>
            <person name="Volff J.N."/>
            <person name="Genet C."/>
            <person name="Wincker P."/>
            <person name="Jaillon O."/>
            <person name="Roest Crollius H."/>
            <person name="Guiguen Y."/>
        </authorList>
    </citation>
    <scope>NUCLEOTIDE SEQUENCE [LARGE SCALE GENOMIC DNA]</scope>
</reference>
<dbReference type="EMBL" id="FR935702">
    <property type="protein sequence ID" value="CDQ98194.1"/>
    <property type="molecule type" value="Genomic_DNA"/>
</dbReference>
<evidence type="ECO:0000256" key="1">
    <source>
        <dbReference type="SAM" id="MobiDB-lite"/>
    </source>
</evidence>
<accession>A0A060Z917</accession>
<dbReference type="PaxDb" id="8022-A0A060Z917"/>
<reference evidence="2" key="2">
    <citation type="submission" date="2014-03" db="EMBL/GenBank/DDBJ databases">
        <authorList>
            <person name="Genoscope - CEA"/>
        </authorList>
    </citation>
    <scope>NUCLEOTIDE SEQUENCE</scope>
</reference>